<dbReference type="EMBL" id="WKPJ01000008">
    <property type="protein sequence ID" value="MSA89135.1"/>
    <property type="molecule type" value="Genomic_DNA"/>
</dbReference>
<keyword evidence="4" id="KW-1185">Reference proteome</keyword>
<proteinExistence type="predicted"/>
<evidence type="ECO:0000313" key="1">
    <source>
        <dbReference type="EMBL" id="MSA89135.1"/>
    </source>
</evidence>
<dbReference type="SUPFAM" id="SSF48208">
    <property type="entry name" value="Six-hairpin glycosidases"/>
    <property type="match status" value="1"/>
</dbReference>
<accession>A0A6N7S679</accession>
<dbReference type="RefSeq" id="WP_154238494.1">
    <property type="nucleotide sequence ID" value="NZ_CALJPI010000277.1"/>
</dbReference>
<dbReference type="InterPro" id="IPR012341">
    <property type="entry name" value="6hp_glycosidase-like_sf"/>
</dbReference>
<dbReference type="Proteomes" id="UP000480929">
    <property type="component" value="Unassembled WGS sequence"/>
</dbReference>
<sequence length="700" mass="79039">MQKNRDTKLENGYVIGNGQVLITAGLGVEIQRHGKPVLTDHPCSKTAVAAVSGPDYVCNNLAFGFTIEAQEPWTEERAGMPDAECAFYHVLCQGREASVRVEDGVFVSDSVWIRTLRSTAALAVRVRIEADPRNGEFLWWDGTPVEPESELYAPSVEPDQFVQVQDEQLIFQGAPRRLFQDISNAYCYAGKPRYLAVQCNAPVCVDPTGFRLQLEPDHPVSLVSCLSLNREAASASAAQLAKLSSDELQRRCLRKQQDRFLTPRALPSDPLVKILQGTEDLIQAVTAANGAGLAQSFIYPMNYIRDQYGIFRFHQQCLNHSEMKRICQAYLDFESQFGIQNAYDPITPQRSFAQQPFPLISTEWEKTELPSYINLFVLDYVQLTQDLDFAAEAYPLLRYNVLCQSLSEASLLSGSGDETYVHISGLGKEADFTDSCFLYLKNCQGMTELAEKLNQNADAALFEQRLAQVSEALVKQNYCQEGQYFQISQSQPDWISDVLLMPYWINMNEPWKRLGRSGVERVKKEAVRPYRSRNREDRCTGMMPAMLLSALCQLKDPAMLEVCDDLGKMASPFGLFCEYYQLQEKTMIGYSGGQRPWESACAASALIEMLAGMKMNPITRTLTLNIHVPPSWQGFATRWIELFDGSEIKLDVTLHHLTLTRRKAEKSLQLNGCWHAFQGVKTLRGEMMNQWECSDSEFMK</sequence>
<evidence type="ECO:0000313" key="2">
    <source>
        <dbReference type="EMBL" id="MSC32863.1"/>
    </source>
</evidence>
<dbReference type="Gene3D" id="1.50.10.10">
    <property type="match status" value="1"/>
</dbReference>
<dbReference type="GO" id="GO:0005975">
    <property type="term" value="P:carbohydrate metabolic process"/>
    <property type="evidence" value="ECO:0007669"/>
    <property type="project" value="InterPro"/>
</dbReference>
<gene>
    <name evidence="2" type="ORF">GKD88_06995</name>
    <name evidence="1" type="ORF">GKE08_07330</name>
</gene>
<dbReference type="InterPro" id="IPR008928">
    <property type="entry name" value="6-hairpin_glycosidase_sf"/>
</dbReference>
<dbReference type="AlphaFoldDB" id="A0A6N7S679"/>
<organism evidence="1 3">
    <name type="scientific">Holdemania massiliensis</name>
    <dbReference type="NCBI Taxonomy" id="1468449"/>
    <lineage>
        <taxon>Bacteria</taxon>
        <taxon>Bacillati</taxon>
        <taxon>Bacillota</taxon>
        <taxon>Erysipelotrichia</taxon>
        <taxon>Erysipelotrichales</taxon>
        <taxon>Erysipelotrichaceae</taxon>
        <taxon>Holdemania</taxon>
    </lineage>
</organism>
<name>A0A6N7S679_9FIRM</name>
<comment type="caution">
    <text evidence="1">The sequence shown here is derived from an EMBL/GenBank/DDBJ whole genome shotgun (WGS) entry which is preliminary data.</text>
</comment>
<dbReference type="Proteomes" id="UP000433575">
    <property type="component" value="Unassembled WGS sequence"/>
</dbReference>
<dbReference type="EMBL" id="WKPI01000009">
    <property type="protein sequence ID" value="MSC32863.1"/>
    <property type="molecule type" value="Genomic_DNA"/>
</dbReference>
<evidence type="ECO:0000313" key="4">
    <source>
        <dbReference type="Proteomes" id="UP000480929"/>
    </source>
</evidence>
<protein>
    <recommendedName>
        <fullName evidence="5">Alpha-L-rhamnosidase six-hairpin glycosidase domain-containing protein</fullName>
    </recommendedName>
</protein>
<evidence type="ECO:0000313" key="3">
    <source>
        <dbReference type="Proteomes" id="UP000433575"/>
    </source>
</evidence>
<evidence type="ECO:0008006" key="5">
    <source>
        <dbReference type="Google" id="ProtNLM"/>
    </source>
</evidence>
<reference evidence="3 4" key="1">
    <citation type="journal article" date="2019" name="Nat. Med.">
        <title>A library of human gut bacterial isolates paired with longitudinal multiomics data enables mechanistic microbiome research.</title>
        <authorList>
            <person name="Poyet M."/>
            <person name="Groussin M."/>
            <person name="Gibbons S.M."/>
            <person name="Avila-Pacheco J."/>
            <person name="Jiang X."/>
            <person name="Kearney S.M."/>
            <person name="Perrotta A.R."/>
            <person name="Berdy B."/>
            <person name="Zhao S."/>
            <person name="Lieberman T.D."/>
            <person name="Swanson P.K."/>
            <person name="Smith M."/>
            <person name="Roesemann S."/>
            <person name="Alexander J.E."/>
            <person name="Rich S.A."/>
            <person name="Livny J."/>
            <person name="Vlamakis H."/>
            <person name="Clish C."/>
            <person name="Bullock K."/>
            <person name="Deik A."/>
            <person name="Scott J."/>
            <person name="Pierce K.A."/>
            <person name="Xavier R.J."/>
            <person name="Alm E.J."/>
        </authorList>
    </citation>
    <scope>NUCLEOTIDE SEQUENCE [LARGE SCALE GENOMIC DNA]</scope>
    <source>
        <strain evidence="1 3">BIOML-A4</strain>
        <strain evidence="2 4">BIOML-A5</strain>
    </source>
</reference>